<evidence type="ECO:0000256" key="3">
    <source>
        <dbReference type="ARBA" id="ARBA00022738"/>
    </source>
</evidence>
<accession>A0ABV0KGB3</accession>
<keyword evidence="2" id="KW-0042">Antenna complex</keyword>
<evidence type="ECO:0000256" key="5">
    <source>
        <dbReference type="ARBA" id="ARBA00023136"/>
    </source>
</evidence>
<evidence type="ECO:0000256" key="4">
    <source>
        <dbReference type="ARBA" id="ARBA00023078"/>
    </source>
</evidence>
<dbReference type="RefSeq" id="WP_190455051.1">
    <property type="nucleotide sequence ID" value="NZ_JAMPLM010000004.1"/>
</dbReference>
<gene>
    <name evidence="8" type="ORF">NDI38_07490</name>
</gene>
<keyword evidence="9" id="KW-1185">Reference proteome</keyword>
<evidence type="ECO:0000313" key="8">
    <source>
        <dbReference type="EMBL" id="MEP1058282.1"/>
    </source>
</evidence>
<keyword evidence="5" id="KW-0472">Membrane</keyword>
<evidence type="ECO:0000313" key="9">
    <source>
        <dbReference type="Proteomes" id="UP001476950"/>
    </source>
</evidence>
<organism evidence="8 9">
    <name type="scientific">Stenomitos frigidus AS-A4</name>
    <dbReference type="NCBI Taxonomy" id="2933935"/>
    <lineage>
        <taxon>Bacteria</taxon>
        <taxon>Bacillati</taxon>
        <taxon>Cyanobacteriota</taxon>
        <taxon>Cyanophyceae</taxon>
        <taxon>Leptolyngbyales</taxon>
        <taxon>Leptolyngbyaceae</taxon>
        <taxon>Stenomitos</taxon>
    </lineage>
</organism>
<dbReference type="Proteomes" id="UP001476950">
    <property type="component" value="Unassembled WGS sequence"/>
</dbReference>
<dbReference type="InterPro" id="IPR001297">
    <property type="entry name" value="PBS_linker_dom"/>
</dbReference>
<keyword evidence="3 6" id="KW-0605">Phycobilisome</keyword>
<name>A0ABV0KGB3_9CYAN</name>
<feature type="domain" description="PBS-linker" evidence="7">
    <location>
        <begin position="1"/>
        <end position="170"/>
    </location>
</feature>
<dbReference type="Pfam" id="PF00427">
    <property type="entry name" value="PBS_linker_poly"/>
    <property type="match status" value="1"/>
</dbReference>
<evidence type="ECO:0000256" key="2">
    <source>
        <dbReference type="ARBA" id="ARBA00022549"/>
    </source>
</evidence>
<evidence type="ECO:0000256" key="1">
    <source>
        <dbReference type="ARBA" id="ARBA00004308"/>
    </source>
</evidence>
<keyword evidence="4" id="KW-0793">Thylakoid</keyword>
<dbReference type="PROSITE" id="PS51445">
    <property type="entry name" value="PBS_LINKER"/>
    <property type="match status" value="1"/>
</dbReference>
<comment type="subcellular location">
    <subcellularLocation>
        <location evidence="1">Endomembrane system</location>
    </subcellularLocation>
</comment>
<dbReference type="InterPro" id="IPR038255">
    <property type="entry name" value="PBS_linker_sf"/>
</dbReference>
<dbReference type="Gene3D" id="1.10.3130.20">
    <property type="entry name" value="Phycobilisome linker domain"/>
    <property type="match status" value="1"/>
</dbReference>
<protein>
    <submittedName>
        <fullName evidence="8">Phycobilisome rod-core linker polypeptide</fullName>
    </submittedName>
</protein>
<dbReference type="EMBL" id="JAMPLM010000004">
    <property type="protein sequence ID" value="MEP1058282.1"/>
    <property type="molecule type" value="Genomic_DNA"/>
</dbReference>
<dbReference type="PANTHER" id="PTHR34011">
    <property type="entry name" value="PHYCOBILISOME 32.1 KDA LINKER POLYPEPTIDE, PHYCOCYANIN-ASSOCIATED, ROD 2-RELATED"/>
    <property type="match status" value="1"/>
</dbReference>
<reference evidence="8 9" key="1">
    <citation type="submission" date="2022-04" db="EMBL/GenBank/DDBJ databases">
        <title>Positive selection, recombination, and allopatry shape intraspecific diversity of widespread and dominant cyanobacteria.</title>
        <authorList>
            <person name="Wei J."/>
            <person name="Shu W."/>
            <person name="Hu C."/>
        </authorList>
    </citation>
    <scope>NUCLEOTIDE SEQUENCE [LARGE SCALE GENOMIC DNA]</scope>
    <source>
        <strain evidence="8 9">AS-A4</strain>
    </source>
</reference>
<evidence type="ECO:0000259" key="7">
    <source>
        <dbReference type="PROSITE" id="PS51445"/>
    </source>
</evidence>
<comment type="caution">
    <text evidence="8">The sequence shown here is derived from an EMBL/GenBank/DDBJ whole genome shotgun (WGS) entry which is preliminary data.</text>
</comment>
<evidence type="ECO:0000256" key="6">
    <source>
        <dbReference type="PROSITE-ProRule" id="PRU00775"/>
    </source>
</evidence>
<comment type="similarity">
    <text evidence="6">Belongs to the phycobilisome linker protein family.</text>
</comment>
<proteinExistence type="inferred from homology"/>
<sequence length="241" mass="27971">MHDFTPVTVSRRSSLEERQFALTQIYRQVLERQLYMAERQSVAALEKDFLTDKIGVRRFLKQFACTDIYRNQYYDKLSNVKFMEVCFKHFLGRAIADHQEMKAYNEILLKQGCGGFVTAILDSEEYRKAFGCFTVPYPREQTCYRSPEVFLESKFLNEEHFGQRGHSIPTMYWRQLGLLCRNGVCRRPEAHNAVTANAVDREGTNTIETLLHLLKPDDVGKAKALLTQLSAEEREALLALR</sequence>